<dbReference type="AlphaFoldDB" id="A0A843TFF1"/>
<proteinExistence type="predicted"/>
<organism evidence="1 2">
    <name type="scientific">Colocasia esculenta</name>
    <name type="common">Wild taro</name>
    <name type="synonym">Arum esculentum</name>
    <dbReference type="NCBI Taxonomy" id="4460"/>
    <lineage>
        <taxon>Eukaryota</taxon>
        <taxon>Viridiplantae</taxon>
        <taxon>Streptophyta</taxon>
        <taxon>Embryophyta</taxon>
        <taxon>Tracheophyta</taxon>
        <taxon>Spermatophyta</taxon>
        <taxon>Magnoliopsida</taxon>
        <taxon>Liliopsida</taxon>
        <taxon>Araceae</taxon>
        <taxon>Aroideae</taxon>
        <taxon>Colocasieae</taxon>
        <taxon>Colocasia</taxon>
    </lineage>
</organism>
<evidence type="ECO:0000313" key="2">
    <source>
        <dbReference type="Proteomes" id="UP000652761"/>
    </source>
</evidence>
<dbReference type="Proteomes" id="UP000652761">
    <property type="component" value="Unassembled WGS sequence"/>
</dbReference>
<protein>
    <submittedName>
        <fullName evidence="1">Uncharacterized protein</fullName>
    </submittedName>
</protein>
<keyword evidence="2" id="KW-1185">Reference proteome</keyword>
<gene>
    <name evidence="1" type="ORF">Taro_000502</name>
</gene>
<reference evidence="1" key="1">
    <citation type="submission" date="2017-07" db="EMBL/GenBank/DDBJ databases">
        <title>Taro Niue Genome Assembly and Annotation.</title>
        <authorList>
            <person name="Atibalentja N."/>
            <person name="Keating K."/>
            <person name="Fields C.J."/>
        </authorList>
    </citation>
    <scope>NUCLEOTIDE SEQUENCE</scope>
    <source>
        <strain evidence="1">Niue_2</strain>
        <tissue evidence="1">Leaf</tissue>
    </source>
</reference>
<dbReference type="EMBL" id="NMUH01000010">
    <property type="protein sequence ID" value="MQL68243.1"/>
    <property type="molecule type" value="Genomic_DNA"/>
</dbReference>
<sequence length="81" mass="9331">MYKIHIAKFQQKCKKVQEPGAYPEALAQHRCDAAPNWKTVTKPPPRLRLWGVGVSLTSHWLSRELPQLEQTIPKYGSSKLY</sequence>
<comment type="caution">
    <text evidence="1">The sequence shown here is derived from an EMBL/GenBank/DDBJ whole genome shotgun (WGS) entry which is preliminary data.</text>
</comment>
<name>A0A843TFF1_COLES</name>
<evidence type="ECO:0000313" key="1">
    <source>
        <dbReference type="EMBL" id="MQL68243.1"/>
    </source>
</evidence>
<accession>A0A843TFF1</accession>